<dbReference type="Gene3D" id="3.40.50.360">
    <property type="match status" value="1"/>
</dbReference>
<dbReference type="PANTHER" id="PTHR43278">
    <property type="entry name" value="NAD(P)H-DEPENDENT FMN-CONTAINING OXIDOREDUCTASE YWQN-RELATED"/>
    <property type="match status" value="1"/>
</dbReference>
<dbReference type="Pfam" id="PF03358">
    <property type="entry name" value="FMN_red"/>
    <property type="match status" value="1"/>
</dbReference>
<gene>
    <name evidence="4" type="ORF">PAUR_b1036</name>
</gene>
<dbReference type="PANTHER" id="PTHR43278:SF4">
    <property type="entry name" value="NAD(P)H-DEPENDENT FMN-CONTAINING OXIDOREDUCTASE YWQN-RELATED"/>
    <property type="match status" value="1"/>
</dbReference>
<evidence type="ECO:0000313" key="4">
    <source>
        <dbReference type="EMBL" id="MBE0370909.1"/>
    </source>
</evidence>
<dbReference type="Proteomes" id="UP000615755">
    <property type="component" value="Unassembled WGS sequence"/>
</dbReference>
<keyword evidence="5" id="KW-1185">Reference proteome</keyword>
<keyword evidence="1" id="KW-0285">Flavoprotein</keyword>
<name>A0ABR9EKH6_9GAMM</name>
<keyword evidence="2" id="KW-0288">FMN</keyword>
<dbReference type="SUPFAM" id="SSF52218">
    <property type="entry name" value="Flavoproteins"/>
    <property type="match status" value="1"/>
</dbReference>
<feature type="domain" description="NADPH-dependent FMN reductase-like" evidence="3">
    <location>
        <begin position="1"/>
        <end position="145"/>
    </location>
</feature>
<sequence length="152" mass="17720">MKTIVIYSSANRHGNTATVSENYVSQHEGADSVYLDDLVIHDYSYDHRHKEDDFRRIFLQVLQYDHVVFSSPVYWYAVTPRMKAFFDRITEFMDDDALKASLRQLRGKRFSILTNSISSAAPAPMLEMMIKTCEYLGMKEQAHQHFQFPVSI</sequence>
<accession>A0ABR9EKH6</accession>
<reference evidence="4 5" key="1">
    <citation type="submission" date="2015-03" db="EMBL/GenBank/DDBJ databases">
        <title>Genome sequence of Pseudoalteromonas aurantia.</title>
        <authorList>
            <person name="Xie B.-B."/>
            <person name="Rong J.-C."/>
            <person name="Qin Q.-L."/>
            <person name="Zhang Y.-Z."/>
        </authorList>
    </citation>
    <scope>NUCLEOTIDE SEQUENCE [LARGE SCALE GENOMIC DNA]</scope>
    <source>
        <strain evidence="4 5">208</strain>
    </source>
</reference>
<evidence type="ECO:0000313" key="5">
    <source>
        <dbReference type="Proteomes" id="UP000615755"/>
    </source>
</evidence>
<organism evidence="4 5">
    <name type="scientific">Pseudoalteromonas aurantia 208</name>
    <dbReference type="NCBI Taxonomy" id="1314867"/>
    <lineage>
        <taxon>Bacteria</taxon>
        <taxon>Pseudomonadati</taxon>
        <taxon>Pseudomonadota</taxon>
        <taxon>Gammaproteobacteria</taxon>
        <taxon>Alteromonadales</taxon>
        <taxon>Pseudoalteromonadaceae</taxon>
        <taxon>Pseudoalteromonas</taxon>
    </lineage>
</organism>
<dbReference type="InterPro" id="IPR051796">
    <property type="entry name" value="ISF_SsuE-like"/>
</dbReference>
<evidence type="ECO:0000256" key="1">
    <source>
        <dbReference type="ARBA" id="ARBA00022630"/>
    </source>
</evidence>
<comment type="caution">
    <text evidence="4">The sequence shown here is derived from an EMBL/GenBank/DDBJ whole genome shotgun (WGS) entry which is preliminary data.</text>
</comment>
<evidence type="ECO:0000256" key="2">
    <source>
        <dbReference type="ARBA" id="ARBA00022643"/>
    </source>
</evidence>
<dbReference type="InterPro" id="IPR005025">
    <property type="entry name" value="FMN_Rdtase-like_dom"/>
</dbReference>
<dbReference type="EMBL" id="AQGV01000015">
    <property type="protein sequence ID" value="MBE0370909.1"/>
    <property type="molecule type" value="Genomic_DNA"/>
</dbReference>
<evidence type="ECO:0000259" key="3">
    <source>
        <dbReference type="Pfam" id="PF03358"/>
    </source>
</evidence>
<protein>
    <recommendedName>
        <fullName evidence="3">NADPH-dependent FMN reductase-like domain-containing protein</fullName>
    </recommendedName>
</protein>
<dbReference type="InterPro" id="IPR029039">
    <property type="entry name" value="Flavoprotein-like_sf"/>
</dbReference>
<dbReference type="RefSeq" id="WP_192509935.1">
    <property type="nucleotide sequence ID" value="NZ_AQGV01000015.1"/>
</dbReference>
<proteinExistence type="predicted"/>